<proteinExistence type="predicted"/>
<dbReference type="Proteomes" id="UP000715441">
    <property type="component" value="Unassembled WGS sequence"/>
</dbReference>
<accession>A0ABX1JFG4</accession>
<evidence type="ECO:0000313" key="2">
    <source>
        <dbReference type="EMBL" id="NKQ57594.1"/>
    </source>
</evidence>
<dbReference type="EMBL" id="JAAXLS010000038">
    <property type="protein sequence ID" value="NKQ57594.1"/>
    <property type="molecule type" value="Genomic_DNA"/>
</dbReference>
<dbReference type="RefSeq" id="WP_168520616.1">
    <property type="nucleotide sequence ID" value="NZ_JAAXLS010000038.1"/>
</dbReference>
<protein>
    <submittedName>
        <fullName evidence="2">GAF domain-containing protein</fullName>
    </submittedName>
</protein>
<gene>
    <name evidence="2" type="ORF">HFP15_32500</name>
</gene>
<dbReference type="InterPro" id="IPR029016">
    <property type="entry name" value="GAF-like_dom_sf"/>
</dbReference>
<dbReference type="Gene3D" id="3.30.450.40">
    <property type="match status" value="1"/>
</dbReference>
<keyword evidence="3" id="KW-1185">Reference proteome</keyword>
<organism evidence="2 3">
    <name type="scientific">Amycolatopsis acididurans</name>
    <dbReference type="NCBI Taxonomy" id="2724524"/>
    <lineage>
        <taxon>Bacteria</taxon>
        <taxon>Bacillati</taxon>
        <taxon>Actinomycetota</taxon>
        <taxon>Actinomycetes</taxon>
        <taxon>Pseudonocardiales</taxon>
        <taxon>Pseudonocardiaceae</taxon>
        <taxon>Amycolatopsis</taxon>
    </lineage>
</organism>
<comment type="caution">
    <text evidence="2">The sequence shown here is derived from an EMBL/GenBank/DDBJ whole genome shotgun (WGS) entry which is preliminary data.</text>
</comment>
<dbReference type="Pfam" id="PF13185">
    <property type="entry name" value="GAF_2"/>
    <property type="match status" value="1"/>
</dbReference>
<evidence type="ECO:0000313" key="3">
    <source>
        <dbReference type="Proteomes" id="UP000715441"/>
    </source>
</evidence>
<sequence>MSSDERQAQIAEAVCGLARAEAAPVAVRHICAVCETTLDASGVAVFLTSRYLRVEPAYATSAAAAALAETQAVSGDGPAWDCLAGAHEVVTEDLDDPKQQRRWPLFARAALRAGVRFALAVPVLAYGVPVAVLSTHRHQPGGLRAGHRQDARQFAALIRDLLLANTAASPQADDEDHPVDRFFAGRLRARWARVHQAAGMMIASQHATDATEALLRLRATAFALDRTLPEVADDMLTSTHRYRPGHR</sequence>
<feature type="domain" description="GAF" evidence="1">
    <location>
        <begin position="27"/>
        <end position="158"/>
    </location>
</feature>
<dbReference type="SUPFAM" id="SSF55781">
    <property type="entry name" value="GAF domain-like"/>
    <property type="match status" value="1"/>
</dbReference>
<name>A0ABX1JFG4_9PSEU</name>
<evidence type="ECO:0000259" key="1">
    <source>
        <dbReference type="Pfam" id="PF13185"/>
    </source>
</evidence>
<reference evidence="2 3" key="1">
    <citation type="submission" date="2020-04" db="EMBL/GenBank/DDBJ databases">
        <title>Novel species.</title>
        <authorList>
            <person name="Teo W.F.A."/>
            <person name="Lipun K."/>
            <person name="Srisuk N."/>
            <person name="Duangmal K."/>
        </authorList>
    </citation>
    <scope>NUCLEOTIDE SEQUENCE [LARGE SCALE GENOMIC DNA]</scope>
    <source>
        <strain evidence="2 3">K13G38</strain>
    </source>
</reference>
<dbReference type="InterPro" id="IPR003018">
    <property type="entry name" value="GAF"/>
</dbReference>